<dbReference type="AlphaFoldDB" id="A0A6A5QBM4"/>
<proteinExistence type="predicted"/>
<organism evidence="1 2">
    <name type="scientific">Ampelomyces quisqualis</name>
    <name type="common">Powdery mildew agent</name>
    <dbReference type="NCBI Taxonomy" id="50730"/>
    <lineage>
        <taxon>Eukaryota</taxon>
        <taxon>Fungi</taxon>
        <taxon>Dikarya</taxon>
        <taxon>Ascomycota</taxon>
        <taxon>Pezizomycotina</taxon>
        <taxon>Dothideomycetes</taxon>
        <taxon>Pleosporomycetidae</taxon>
        <taxon>Pleosporales</taxon>
        <taxon>Pleosporineae</taxon>
        <taxon>Phaeosphaeriaceae</taxon>
        <taxon>Ampelomyces</taxon>
    </lineage>
</organism>
<reference evidence="1" key="1">
    <citation type="journal article" date="2020" name="Stud. Mycol.">
        <title>101 Dothideomycetes genomes: a test case for predicting lifestyles and emergence of pathogens.</title>
        <authorList>
            <person name="Haridas S."/>
            <person name="Albert R."/>
            <person name="Binder M."/>
            <person name="Bloem J."/>
            <person name="Labutti K."/>
            <person name="Salamov A."/>
            <person name="Andreopoulos B."/>
            <person name="Baker S."/>
            <person name="Barry K."/>
            <person name="Bills G."/>
            <person name="Bluhm B."/>
            <person name="Cannon C."/>
            <person name="Castanera R."/>
            <person name="Culley D."/>
            <person name="Daum C."/>
            <person name="Ezra D."/>
            <person name="Gonzalez J."/>
            <person name="Henrissat B."/>
            <person name="Kuo A."/>
            <person name="Liang C."/>
            <person name="Lipzen A."/>
            <person name="Lutzoni F."/>
            <person name="Magnuson J."/>
            <person name="Mondo S."/>
            <person name="Nolan M."/>
            <person name="Ohm R."/>
            <person name="Pangilinan J."/>
            <person name="Park H.-J."/>
            <person name="Ramirez L."/>
            <person name="Alfaro M."/>
            <person name="Sun H."/>
            <person name="Tritt A."/>
            <person name="Yoshinaga Y."/>
            <person name="Zwiers L.-H."/>
            <person name="Turgeon B."/>
            <person name="Goodwin S."/>
            <person name="Spatafora J."/>
            <person name="Crous P."/>
            <person name="Grigoriev I."/>
        </authorList>
    </citation>
    <scope>NUCLEOTIDE SEQUENCE</scope>
    <source>
        <strain evidence="1">HMLAC05119</strain>
    </source>
</reference>
<evidence type="ECO:0000313" key="2">
    <source>
        <dbReference type="Proteomes" id="UP000800096"/>
    </source>
</evidence>
<dbReference type="EMBL" id="ML979142">
    <property type="protein sequence ID" value="KAF1911687.1"/>
    <property type="molecule type" value="Genomic_DNA"/>
</dbReference>
<sequence length="154" mass="16608">MVVDRREREEALQRAYFGPLWQRGLGGVGGWGVGWSLAAAGEGAAATVGPAARGGRAGCEDEDEDEDARCVCGQQSGCEGGVVVRGEAAWHGFVRARAWERDVVEGMRRLCRWAAQSSRALAGSRKRRGLCVTCGHNAGGEWAEQAEHRRRRAT</sequence>
<gene>
    <name evidence="1" type="ORF">BDU57DRAFT_523643</name>
</gene>
<protein>
    <submittedName>
        <fullName evidence="1">Uncharacterized protein</fullName>
    </submittedName>
</protein>
<name>A0A6A5QBM4_AMPQU</name>
<evidence type="ECO:0000313" key="1">
    <source>
        <dbReference type="EMBL" id="KAF1911687.1"/>
    </source>
</evidence>
<dbReference type="Proteomes" id="UP000800096">
    <property type="component" value="Unassembled WGS sequence"/>
</dbReference>
<accession>A0A6A5QBM4</accession>
<keyword evidence="2" id="KW-1185">Reference proteome</keyword>